<evidence type="ECO:0000313" key="2">
    <source>
        <dbReference type="Proteomes" id="UP000789405"/>
    </source>
</evidence>
<feature type="non-terminal residue" evidence="1">
    <location>
        <position position="1"/>
    </location>
</feature>
<keyword evidence="2" id="KW-1185">Reference proteome</keyword>
<comment type="caution">
    <text evidence="1">The sequence shown here is derived from an EMBL/GenBank/DDBJ whole genome shotgun (WGS) entry which is preliminary data.</text>
</comment>
<name>A0A9N9PCG9_9GLOM</name>
<dbReference type="InterPro" id="IPR011009">
    <property type="entry name" value="Kinase-like_dom_sf"/>
</dbReference>
<accession>A0A9N9PCG9</accession>
<dbReference type="AlphaFoldDB" id="A0A9N9PCG9"/>
<gene>
    <name evidence="1" type="ORF">DERYTH_LOCUS28582</name>
</gene>
<protein>
    <submittedName>
        <fullName evidence="1">25872_t:CDS:1</fullName>
    </submittedName>
</protein>
<dbReference type="Gene3D" id="1.10.510.10">
    <property type="entry name" value="Transferase(Phosphotransferase) domain 1"/>
    <property type="match status" value="1"/>
</dbReference>
<dbReference type="EMBL" id="CAJVPY010072273">
    <property type="protein sequence ID" value="CAG8828935.1"/>
    <property type="molecule type" value="Genomic_DNA"/>
</dbReference>
<dbReference type="Proteomes" id="UP000789405">
    <property type="component" value="Unassembled WGS sequence"/>
</dbReference>
<dbReference type="OrthoDB" id="3205772at2759"/>
<feature type="non-terminal residue" evidence="1">
    <location>
        <position position="120"/>
    </location>
</feature>
<reference evidence="1" key="1">
    <citation type="submission" date="2021-06" db="EMBL/GenBank/DDBJ databases">
        <authorList>
            <person name="Kallberg Y."/>
            <person name="Tangrot J."/>
            <person name="Rosling A."/>
        </authorList>
    </citation>
    <scope>NUCLEOTIDE SEQUENCE</scope>
    <source>
        <strain evidence="1">MA453B</strain>
    </source>
</reference>
<dbReference type="SUPFAM" id="SSF56112">
    <property type="entry name" value="Protein kinase-like (PK-like)"/>
    <property type="match status" value="1"/>
</dbReference>
<evidence type="ECO:0000313" key="1">
    <source>
        <dbReference type="EMBL" id="CAG8828935.1"/>
    </source>
</evidence>
<sequence>KPFADQSHNTLLILKILDGHRPIITIDTPECFKKLMAQCWSNNPLNRPNINQVYQTLCEWKNSENVQFEEAESIRKTIIRYSADKKTNMDFIHTEAIYTSRLLTNMIRESALYKQTCIYS</sequence>
<organism evidence="1 2">
    <name type="scientific">Dentiscutata erythropus</name>
    <dbReference type="NCBI Taxonomy" id="1348616"/>
    <lineage>
        <taxon>Eukaryota</taxon>
        <taxon>Fungi</taxon>
        <taxon>Fungi incertae sedis</taxon>
        <taxon>Mucoromycota</taxon>
        <taxon>Glomeromycotina</taxon>
        <taxon>Glomeromycetes</taxon>
        <taxon>Diversisporales</taxon>
        <taxon>Gigasporaceae</taxon>
        <taxon>Dentiscutata</taxon>
    </lineage>
</organism>
<proteinExistence type="predicted"/>